<feature type="transmembrane region" description="Helical" evidence="13">
    <location>
        <begin position="495"/>
        <end position="514"/>
    </location>
</feature>
<dbReference type="AlphaFoldDB" id="V9HL30"/>
<name>V9HL30_9NEIS</name>
<dbReference type="NCBIfam" id="NF002352">
    <property type="entry name" value="PRK01318.1-3"/>
    <property type="match status" value="1"/>
</dbReference>
<evidence type="ECO:0000256" key="9">
    <source>
        <dbReference type="ARBA" id="ARBA00023136"/>
    </source>
</evidence>
<evidence type="ECO:0000256" key="1">
    <source>
        <dbReference type="ARBA" id="ARBA00004429"/>
    </source>
</evidence>
<protein>
    <recommendedName>
        <fullName evidence="3 13">Membrane protein insertase YidC</fullName>
    </recommendedName>
    <alternativeName>
        <fullName evidence="12 13">Foldase YidC</fullName>
    </alternativeName>
    <alternativeName>
        <fullName evidence="11 13">Membrane integrase YidC</fullName>
    </alternativeName>
    <alternativeName>
        <fullName evidence="13">Membrane protein YidC</fullName>
    </alternativeName>
</protein>
<evidence type="ECO:0000256" key="5">
    <source>
        <dbReference type="ARBA" id="ARBA00022475"/>
    </source>
</evidence>
<comment type="caution">
    <text evidence="16">The sequence shown here is derived from an EMBL/GenBank/DDBJ whole genome shotgun (WGS) entry which is preliminary data.</text>
</comment>
<dbReference type="Proteomes" id="UP000017813">
    <property type="component" value="Unassembled WGS sequence"/>
</dbReference>
<accession>V9HL30</accession>
<keyword evidence="10 13" id="KW-0143">Chaperone</keyword>
<dbReference type="RefSeq" id="WP_002642991.1">
    <property type="nucleotide sequence ID" value="NZ_CP019448.1"/>
</dbReference>
<evidence type="ECO:0000259" key="14">
    <source>
        <dbReference type="Pfam" id="PF02096"/>
    </source>
</evidence>
<dbReference type="InterPro" id="IPR019998">
    <property type="entry name" value="Membr_insert_YidC"/>
</dbReference>
<keyword evidence="9 13" id="KW-0472">Membrane</keyword>
<feature type="domain" description="Membrane insertase YidC N-terminal" evidence="15">
    <location>
        <begin position="52"/>
        <end position="339"/>
    </location>
</feature>
<organism evidence="16 17">
    <name type="scientific">Simonsiella muelleri ATCC 29453</name>
    <dbReference type="NCBI Taxonomy" id="641147"/>
    <lineage>
        <taxon>Bacteria</taxon>
        <taxon>Pseudomonadati</taxon>
        <taxon>Pseudomonadota</taxon>
        <taxon>Betaproteobacteria</taxon>
        <taxon>Neisseriales</taxon>
        <taxon>Neisseriaceae</taxon>
        <taxon>Simonsiella</taxon>
    </lineage>
</organism>
<keyword evidence="6 13" id="KW-0812">Transmembrane</keyword>
<keyword evidence="17" id="KW-1185">Reference proteome</keyword>
<dbReference type="OrthoDB" id="9780552at2"/>
<keyword evidence="7 13" id="KW-0653">Protein transport</keyword>
<dbReference type="GO" id="GO:0051205">
    <property type="term" value="P:protein insertion into membrane"/>
    <property type="evidence" value="ECO:0007669"/>
    <property type="project" value="TreeGrafter"/>
</dbReference>
<dbReference type="Gene3D" id="2.70.98.90">
    <property type="match status" value="1"/>
</dbReference>
<evidence type="ECO:0000259" key="15">
    <source>
        <dbReference type="Pfam" id="PF14849"/>
    </source>
</evidence>
<comment type="caution">
    <text evidence="13">Lacks conserved residue(s) required for the propagation of feature annotation.</text>
</comment>
<evidence type="ECO:0000256" key="12">
    <source>
        <dbReference type="ARBA" id="ARBA00033342"/>
    </source>
</evidence>
<dbReference type="PRINTS" id="PR01900">
    <property type="entry name" value="YIDCPROTEIN"/>
</dbReference>
<dbReference type="Pfam" id="PF02096">
    <property type="entry name" value="60KD_IMP"/>
    <property type="match status" value="1"/>
</dbReference>
<comment type="similarity">
    <text evidence="2 13">Belongs to the OXA1/ALB3/YidC family. Type 1 subfamily.</text>
</comment>
<sequence>MDFKRMLWAMILSLAIMMTWQHFFPTPQPNQPTKSPIATTHPIAALSETSPITVQTDTVQAVIDEKSGDLRGLTLLKYDATEDKTKNFVLFDDKPQHTYIAQSQLIDANGNNLLKNVTFTAAQKSYMLNGDKVEVHLTAPMQNGLQISKIYTFTQGSYLVNVRFDVQNQGAATKLGSNYAIVRDNHTPEGQGFFMHSYTGPVVYTPDADEFQKVTFSDLDDDFKTGKDTAEYQRKATGGYAGMIQHYFAATWLAQTHDTGSNICETGCNINIKKQSDTLYSVVLNTPMKDVAAGSTQSFSANLYAGPQTTSILNKVAPKLDLLKDYGRVHIFAAPLFWLLNKLHNFIGNWGWAIIFLTLIVKAVLFPLNQKAYKSMAKMRTVAPKMEALKKQYANDQMGMQQAMIKLYKDEQINPLGGCLPMLIQMPIFIGLYWMIFLSVELRQAPWLGWITDLSRADPFYILPILMAATMWFQTKLSPPPSDPMQAQMMKIMPLMFSIMFFFFPAGLVLYYVVNNLLTIAQQWYINRSLNLATANGVVLDKEPSKTELKKNKKK</sequence>
<dbReference type="eggNOG" id="COG0706">
    <property type="taxonomic scope" value="Bacteria"/>
</dbReference>
<comment type="subunit">
    <text evidence="13">Interacts with the Sec translocase complex via SecD. Specifically interacts with transmembrane segments of nascent integral membrane proteins during membrane integration.</text>
</comment>
<proteinExistence type="inferred from homology"/>
<evidence type="ECO:0000256" key="2">
    <source>
        <dbReference type="ARBA" id="ARBA00010527"/>
    </source>
</evidence>
<keyword evidence="5 13" id="KW-1003">Cell membrane</keyword>
<keyword evidence="8 13" id="KW-1133">Transmembrane helix</keyword>
<dbReference type="PANTHER" id="PTHR12428:SF65">
    <property type="entry name" value="CYTOCHROME C OXIDASE ASSEMBLY PROTEIN COX18, MITOCHONDRIAL"/>
    <property type="match status" value="1"/>
</dbReference>
<dbReference type="STRING" id="641147.HMPREF9021_02083"/>
<dbReference type="CDD" id="cd19961">
    <property type="entry name" value="EcYidC-like_peri"/>
    <property type="match status" value="1"/>
</dbReference>
<dbReference type="Pfam" id="PF14849">
    <property type="entry name" value="YidC_periplas"/>
    <property type="match status" value="1"/>
</dbReference>
<dbReference type="HAMAP" id="MF_01810">
    <property type="entry name" value="YidC_type1"/>
    <property type="match status" value="1"/>
</dbReference>
<dbReference type="PRINTS" id="PR00701">
    <property type="entry name" value="60KDINNERMP"/>
</dbReference>
<dbReference type="EMBL" id="ADCY02000062">
    <property type="protein sequence ID" value="EFG30089.1"/>
    <property type="molecule type" value="Genomic_DNA"/>
</dbReference>
<evidence type="ECO:0000256" key="11">
    <source>
        <dbReference type="ARBA" id="ARBA00033245"/>
    </source>
</evidence>
<dbReference type="InterPro" id="IPR047196">
    <property type="entry name" value="YidC_ALB_C"/>
</dbReference>
<dbReference type="CDD" id="cd20070">
    <property type="entry name" value="5TM_YidC_Alb3"/>
    <property type="match status" value="1"/>
</dbReference>
<dbReference type="InterPro" id="IPR028053">
    <property type="entry name" value="Membr_insert_YidC_N"/>
</dbReference>
<feature type="domain" description="Membrane insertase YidC/Oxa/ALB C-terminal" evidence="14">
    <location>
        <begin position="350"/>
        <end position="528"/>
    </location>
</feature>
<dbReference type="KEGG" id="smur:BWP33_03635"/>
<dbReference type="NCBIfam" id="TIGR03592">
    <property type="entry name" value="yidC_oxa1_cterm"/>
    <property type="match status" value="1"/>
</dbReference>
<feature type="transmembrane region" description="Helical" evidence="13">
    <location>
        <begin position="416"/>
        <end position="437"/>
    </location>
</feature>
<evidence type="ECO:0000313" key="17">
    <source>
        <dbReference type="Proteomes" id="UP000017813"/>
    </source>
</evidence>
<dbReference type="InterPro" id="IPR001708">
    <property type="entry name" value="YidC/ALB3/OXA1/COX18"/>
</dbReference>
<keyword evidence="4 13" id="KW-0813">Transport</keyword>
<dbReference type="GO" id="GO:0005886">
    <property type="term" value="C:plasma membrane"/>
    <property type="evidence" value="ECO:0007669"/>
    <property type="project" value="UniProtKB-SubCell"/>
</dbReference>
<feature type="transmembrane region" description="Helical" evidence="13">
    <location>
        <begin position="350"/>
        <end position="369"/>
    </location>
</feature>
<gene>
    <name evidence="13" type="primary">yidC</name>
    <name evidence="16" type="ORF">HMPREF9021_02083</name>
</gene>
<evidence type="ECO:0000256" key="8">
    <source>
        <dbReference type="ARBA" id="ARBA00022989"/>
    </source>
</evidence>
<dbReference type="NCBIfam" id="TIGR03593">
    <property type="entry name" value="yidC_nterm"/>
    <property type="match status" value="1"/>
</dbReference>
<dbReference type="InterPro" id="IPR038221">
    <property type="entry name" value="YidC_periplasmic_sf"/>
</dbReference>
<reference evidence="16 17" key="1">
    <citation type="submission" date="2010-03" db="EMBL/GenBank/DDBJ databases">
        <authorList>
            <consortium name="The Broad Institute Genome Sequencing Platform"/>
            <person name="Ward D."/>
            <person name="Earl A."/>
            <person name="Feldgarden M."/>
            <person name="Gevers D."/>
            <person name="Young S."/>
            <person name="Zeng Q."/>
            <person name="Koehrsen M."/>
            <person name="Alvarado L."/>
            <person name="Berlin A.M."/>
            <person name="Borenstein D."/>
            <person name="Chapman S.B."/>
            <person name="Chen Z."/>
            <person name="Engels R."/>
            <person name="Freedman E."/>
            <person name="Gellesch M."/>
            <person name="Goldberg J."/>
            <person name="Griggs A."/>
            <person name="Gujja S."/>
            <person name="Heilman E.R."/>
            <person name="Heiman D.I."/>
            <person name="Hepburn T.A."/>
            <person name="Howarth C."/>
            <person name="Jen D."/>
            <person name="Larson L."/>
            <person name="Mehta T."/>
            <person name="Park D."/>
            <person name="Pearson M."/>
            <person name="Richards J."/>
            <person name="Roberts A."/>
            <person name="Saif S."/>
            <person name="Shea T.D."/>
            <person name="Shenoy N."/>
            <person name="Sisk P."/>
            <person name="Stolte C."/>
            <person name="Sykes S.N."/>
            <person name="Walk T."/>
            <person name="White J."/>
            <person name="Yandava C."/>
            <person name="Izard J."/>
            <person name="Baranova O.V."/>
            <person name="Blanton J.M."/>
            <person name="Tanner A.C."/>
            <person name="Dewhirst F."/>
            <person name="Haas B."/>
            <person name="Nusbaum C."/>
            <person name="Birren B."/>
        </authorList>
    </citation>
    <scope>NUCLEOTIDE SEQUENCE [LARGE SCALE GENOMIC DNA]</scope>
    <source>
        <strain evidence="16 17">ATCC 29453</strain>
    </source>
</reference>
<evidence type="ECO:0000256" key="6">
    <source>
        <dbReference type="ARBA" id="ARBA00022692"/>
    </source>
</evidence>
<evidence type="ECO:0000256" key="13">
    <source>
        <dbReference type="HAMAP-Rule" id="MF_01810"/>
    </source>
</evidence>
<evidence type="ECO:0000256" key="7">
    <source>
        <dbReference type="ARBA" id="ARBA00022927"/>
    </source>
</evidence>
<reference evidence="16 17" key="2">
    <citation type="submission" date="2011-10" db="EMBL/GenBank/DDBJ databases">
        <title>The Genome Sequence of Simonsiella muelleri ATCC 29453.</title>
        <authorList>
            <consortium name="The Broad Institute Genome Sequencing Platform"/>
            <consortium name="The Broad Institute Genome Sequencing Center for Infectious Disease"/>
            <person name="Earl A."/>
            <person name="Ward D."/>
            <person name="Feldgarden M."/>
            <person name="Gevers D."/>
            <person name="Izard J."/>
            <person name="Baranova O.V."/>
            <person name="Blanton J.M."/>
            <person name="Tanner A.C."/>
            <person name="Dewhirst F."/>
            <person name="Young S.K."/>
            <person name="Zeng Q."/>
            <person name="Gargeya S."/>
            <person name="Fitzgerald M."/>
            <person name="Haas B."/>
            <person name="Abouelleil A."/>
            <person name="Alvarado L."/>
            <person name="Arachchi H.M."/>
            <person name="Berlin A."/>
            <person name="Brown A."/>
            <person name="Chapman S.B."/>
            <person name="Chen Z."/>
            <person name="Dunbar C."/>
            <person name="Freedman E."/>
            <person name="Gearin G."/>
            <person name="Goldberg J."/>
            <person name="Griggs A."/>
            <person name="Gujja S."/>
            <person name="Heiman D."/>
            <person name="Howarth C."/>
            <person name="Larson L."/>
            <person name="Lui A."/>
            <person name="MacDonald P.J.P."/>
            <person name="Montmayeur A."/>
            <person name="Murphy C."/>
            <person name="Neiman D."/>
            <person name="Pearson M."/>
            <person name="Priest M."/>
            <person name="Roberts A."/>
            <person name="Saif S."/>
            <person name="Shea T."/>
            <person name="Shenoy N."/>
            <person name="Sisk P."/>
            <person name="Stolte C."/>
            <person name="Sykes S."/>
            <person name="Wortman J."/>
            <person name="Nusbaum C."/>
            <person name="Birren B."/>
        </authorList>
    </citation>
    <scope>NUCLEOTIDE SEQUENCE [LARGE SCALE GENOMIC DNA]</scope>
    <source>
        <strain evidence="16 17">ATCC 29453</strain>
    </source>
</reference>
<comment type="function">
    <text evidence="13">Required for the insertion and/or proper folding and/or complex formation of integral membrane proteins into the membrane. Involved in integration of membrane proteins that insert both dependently and independently of the Sec translocase complex, as well as at least some lipoproteins. Aids folding of multispanning membrane proteins.</text>
</comment>
<dbReference type="PANTHER" id="PTHR12428">
    <property type="entry name" value="OXA1"/>
    <property type="match status" value="1"/>
</dbReference>
<evidence type="ECO:0000313" key="16">
    <source>
        <dbReference type="EMBL" id="EFG30089.1"/>
    </source>
</evidence>
<dbReference type="GO" id="GO:0015031">
    <property type="term" value="P:protein transport"/>
    <property type="evidence" value="ECO:0007669"/>
    <property type="project" value="UniProtKB-KW"/>
</dbReference>
<comment type="subcellular location">
    <subcellularLocation>
        <location evidence="1">Cell inner membrane</location>
        <topology evidence="1">Multi-pass membrane protein</topology>
    </subcellularLocation>
    <subcellularLocation>
        <location evidence="13">Cell membrane</location>
        <topology evidence="13">Multi-pass membrane protein</topology>
    </subcellularLocation>
</comment>
<evidence type="ECO:0000256" key="10">
    <source>
        <dbReference type="ARBA" id="ARBA00023186"/>
    </source>
</evidence>
<dbReference type="InterPro" id="IPR028055">
    <property type="entry name" value="YidC/Oxa/ALB_C"/>
</dbReference>
<evidence type="ECO:0000256" key="3">
    <source>
        <dbReference type="ARBA" id="ARBA00015325"/>
    </source>
</evidence>
<evidence type="ECO:0000256" key="4">
    <source>
        <dbReference type="ARBA" id="ARBA00022448"/>
    </source>
</evidence>
<dbReference type="HOGENOM" id="CLU_016535_3_0_4"/>
<dbReference type="GO" id="GO:0032977">
    <property type="term" value="F:membrane insertase activity"/>
    <property type="evidence" value="ECO:0007669"/>
    <property type="project" value="InterPro"/>
</dbReference>